<feature type="domain" description="Reverse transcriptase Ty1/copia-type" evidence="1">
    <location>
        <begin position="215"/>
        <end position="448"/>
    </location>
</feature>
<dbReference type="InterPro" id="IPR013103">
    <property type="entry name" value="RVT_2"/>
</dbReference>
<dbReference type="AlphaFoldDB" id="A0ABD1SD70"/>
<proteinExistence type="predicted"/>
<dbReference type="Proteomes" id="UP001604336">
    <property type="component" value="Unassembled WGS sequence"/>
</dbReference>
<dbReference type="CDD" id="cd09272">
    <property type="entry name" value="RNase_HI_RT_Ty1"/>
    <property type="match status" value="1"/>
</dbReference>
<accession>A0ABD1SD70</accession>
<dbReference type="InterPro" id="IPR043502">
    <property type="entry name" value="DNA/RNA_pol_sf"/>
</dbReference>
<evidence type="ECO:0000259" key="1">
    <source>
        <dbReference type="Pfam" id="PF07727"/>
    </source>
</evidence>
<reference evidence="3" key="1">
    <citation type="submission" date="2024-07" db="EMBL/GenBank/DDBJ databases">
        <title>Two chromosome-level genome assemblies of Korean endemic species Abeliophyllum distichum and Forsythia ovata (Oleaceae).</title>
        <authorList>
            <person name="Jang H."/>
        </authorList>
    </citation>
    <scope>NUCLEOTIDE SEQUENCE [LARGE SCALE GENOMIC DNA]</scope>
</reference>
<dbReference type="PANTHER" id="PTHR11439:SF491">
    <property type="entry name" value="INTEGRASE CATALYTIC DOMAIN-CONTAINING PROTEIN"/>
    <property type="match status" value="1"/>
</dbReference>
<sequence length="685" mass="78530">MKGILVQQKVSEAFNKSFPDSMSDDQRVEADELAYTFIILHLSDSVLRKIGIDEYKAIILLNSIPEAYKDVKSAIKYGRDDLTVDMFINALRSKSRELKMIEKLEVMVKAYMLEADHSIDSPIIMKKNKLPEQSNVATSNTKTLGELYLVCDNEEPETYVNSVSSACQFDEWSPSAALNGKTPEEIWLGKPTDYSNLRIFGCTAYYHQKDDKLDPKSLKWLYKVKESNNSSNPLKFKARLVAKGFTQKYGVDYTKKNFPVVKYTTLRVMFALVAHSNIEMEQIDFKTAFLNGELDENFYMNQPIDFIDKHKSDHVCLLKKSLYGLKQSPRQWNKRFDTFMLSLGFNRSEFDHCLYFKSKLPSNALVFLQLYVDDMLIIGSCVDSINDIKAALSSEFEMKDLGNAKKILGMDIIRERYNSTLMLKQETCIMKILKKFSMLESKAVSVPLANHFILSKDQCPQSNDELEYMNKVPYSNVIGSVMYTMVCTKPNIAYYVSVLSIYMSNPGEQHWEALKWLMKYLKGTASVGLVFRHCSEGIKLKEYVDANYATDRDSRKSTISYAFTLCNSCISWKSRLQHIVALSTTESEYVAITEAVKEALWLKGLLSELKLLYNPVVVFSDSQSAIQLCKNPVFHDRTKHMDVRLHFNSDIVSKNQIHLEKIPTQANPSDMRTKHLSLKQVQIHV</sequence>
<dbReference type="EMBL" id="JBFOLK010000007">
    <property type="protein sequence ID" value="KAL2497738.1"/>
    <property type="molecule type" value="Genomic_DNA"/>
</dbReference>
<dbReference type="SUPFAM" id="SSF56672">
    <property type="entry name" value="DNA/RNA polymerases"/>
    <property type="match status" value="1"/>
</dbReference>
<protein>
    <submittedName>
        <fullName evidence="2">Cysteine-rich RLK (RECEPTOR-like protein kinase) 8</fullName>
    </submittedName>
</protein>
<evidence type="ECO:0000313" key="3">
    <source>
        <dbReference type="Proteomes" id="UP001604336"/>
    </source>
</evidence>
<keyword evidence="3" id="KW-1185">Reference proteome</keyword>
<dbReference type="Pfam" id="PF07727">
    <property type="entry name" value="RVT_2"/>
    <property type="match status" value="1"/>
</dbReference>
<comment type="caution">
    <text evidence="2">The sequence shown here is derived from an EMBL/GenBank/DDBJ whole genome shotgun (WGS) entry which is preliminary data.</text>
</comment>
<name>A0ABD1SD70_9LAMI</name>
<dbReference type="PANTHER" id="PTHR11439">
    <property type="entry name" value="GAG-POL-RELATED RETROTRANSPOSON"/>
    <property type="match status" value="1"/>
</dbReference>
<gene>
    <name evidence="2" type="ORF">Adt_23288</name>
</gene>
<organism evidence="2 3">
    <name type="scientific">Abeliophyllum distichum</name>
    <dbReference type="NCBI Taxonomy" id="126358"/>
    <lineage>
        <taxon>Eukaryota</taxon>
        <taxon>Viridiplantae</taxon>
        <taxon>Streptophyta</taxon>
        <taxon>Embryophyta</taxon>
        <taxon>Tracheophyta</taxon>
        <taxon>Spermatophyta</taxon>
        <taxon>Magnoliopsida</taxon>
        <taxon>eudicotyledons</taxon>
        <taxon>Gunneridae</taxon>
        <taxon>Pentapetalae</taxon>
        <taxon>asterids</taxon>
        <taxon>lamiids</taxon>
        <taxon>Lamiales</taxon>
        <taxon>Oleaceae</taxon>
        <taxon>Forsythieae</taxon>
        <taxon>Abeliophyllum</taxon>
    </lineage>
</organism>
<evidence type="ECO:0000313" key="2">
    <source>
        <dbReference type="EMBL" id="KAL2497738.1"/>
    </source>
</evidence>